<evidence type="ECO:0000256" key="1">
    <source>
        <dbReference type="SAM" id="Phobius"/>
    </source>
</evidence>
<feature type="transmembrane region" description="Helical" evidence="1">
    <location>
        <begin position="47"/>
        <end position="65"/>
    </location>
</feature>
<comment type="caution">
    <text evidence="2">The sequence shown here is derived from an EMBL/GenBank/DDBJ whole genome shotgun (WGS) entry which is preliminary data.</text>
</comment>
<keyword evidence="3" id="KW-1185">Reference proteome</keyword>
<proteinExistence type="predicted"/>
<dbReference type="AlphaFoldDB" id="A0A4Q5LVP3"/>
<keyword evidence="1" id="KW-1133">Transmembrane helix</keyword>
<gene>
    <name evidence="2" type="ORF">EWM59_20665</name>
</gene>
<dbReference type="RefSeq" id="WP_130023155.1">
    <property type="nucleotide sequence ID" value="NZ_SEWF01000038.1"/>
</dbReference>
<accession>A0A4Q5LVP3</accession>
<name>A0A4Q5LVP3_9BACT</name>
<organism evidence="2 3">
    <name type="scientific">Emticicia agri</name>
    <dbReference type="NCBI Taxonomy" id="2492393"/>
    <lineage>
        <taxon>Bacteria</taxon>
        <taxon>Pseudomonadati</taxon>
        <taxon>Bacteroidota</taxon>
        <taxon>Cytophagia</taxon>
        <taxon>Cytophagales</taxon>
        <taxon>Leadbetterellaceae</taxon>
        <taxon>Emticicia</taxon>
    </lineage>
</organism>
<dbReference type="OrthoDB" id="947745at2"/>
<keyword evidence="1" id="KW-0812">Transmembrane</keyword>
<dbReference type="EMBL" id="SEWF01000038">
    <property type="protein sequence ID" value="RYU93734.1"/>
    <property type="molecule type" value="Genomic_DNA"/>
</dbReference>
<dbReference type="Proteomes" id="UP000293162">
    <property type="component" value="Unassembled WGS sequence"/>
</dbReference>
<dbReference type="InterPro" id="IPR010344">
    <property type="entry name" value="YbjH"/>
</dbReference>
<reference evidence="2 3" key="1">
    <citation type="submission" date="2019-02" db="EMBL/GenBank/DDBJ databases">
        <title>Bacterial novel species Emticicia sp. 17J42-9 isolated from soil.</title>
        <authorList>
            <person name="Jung H.-Y."/>
        </authorList>
    </citation>
    <scope>NUCLEOTIDE SEQUENCE [LARGE SCALE GENOMIC DNA]</scope>
    <source>
        <strain evidence="2 3">17J42-9</strain>
    </source>
</reference>
<sequence>MTKVKVDISITLKSVILLKKSPFTPSFSSVKLRRRDGVMYLQHKFSLYMKVVCSLCFIFIGSFSYSQINLSGKQGLLYIPDARFLNDGSFTFGYNYNPMKYSLGSPGKNAEQVLFANIVLSPRFDVTVSLLQLIATEQNKVSQGIGDRILDFRYLLLKEKKIQPSVAFVMSSPFTIHAFLLTHAVVGTKHIKFNPAINLGVTLGYGSPYFIYRNEDNTTNSNIFSSFKWQNKREYHGGRVLYLVGPFGGLNLKFKNIAGLMAEWDSQHLNVGAYITLWKSWTIQGGLLNKDKVMFGSSVQIPLLKSKKRIAKLDKNIY</sequence>
<keyword evidence="1" id="KW-0472">Membrane</keyword>
<protein>
    <submittedName>
        <fullName evidence="2">Uncharacterized protein</fullName>
    </submittedName>
</protein>
<evidence type="ECO:0000313" key="2">
    <source>
        <dbReference type="EMBL" id="RYU93734.1"/>
    </source>
</evidence>
<evidence type="ECO:0000313" key="3">
    <source>
        <dbReference type="Proteomes" id="UP000293162"/>
    </source>
</evidence>
<dbReference type="Pfam" id="PF06082">
    <property type="entry name" value="YjbH"/>
    <property type="match status" value="1"/>
</dbReference>